<dbReference type="PANTHER" id="PTHR48277">
    <property type="entry name" value="MITOCHONDRIAL RIBOSOMAL PROTEIN S5"/>
    <property type="match status" value="1"/>
</dbReference>
<comment type="domain">
    <text evidence="8">The N-terminal domain interacts with the head of the 30S subunit; the C-terminal domain interacts with the body and contacts protein S4. The interaction surface between S4 and S5 is involved in control of translational fidelity.</text>
</comment>
<evidence type="ECO:0000259" key="10">
    <source>
        <dbReference type="PROSITE" id="PS50881"/>
    </source>
</evidence>
<comment type="subunit">
    <text evidence="8">Part of the 30S ribosomal subunit. Contacts proteins S4 and S8.</text>
</comment>
<organism evidence="11 12">
    <name type="scientific">Wolbachia pipientis</name>
    <dbReference type="NCBI Taxonomy" id="955"/>
    <lineage>
        <taxon>Bacteria</taxon>
        <taxon>Pseudomonadati</taxon>
        <taxon>Pseudomonadota</taxon>
        <taxon>Alphaproteobacteria</taxon>
        <taxon>Rickettsiales</taxon>
        <taxon>Anaplasmataceae</taxon>
        <taxon>Wolbachieae</taxon>
        <taxon>Wolbachia</taxon>
    </lineage>
</organism>
<evidence type="ECO:0000256" key="7">
    <source>
        <dbReference type="ARBA" id="ARBA00035255"/>
    </source>
</evidence>
<comment type="caution">
    <text evidence="11">The sequence shown here is derived from an EMBL/GenBank/DDBJ whole genome shotgun (WGS) entry which is preliminary data.</text>
</comment>
<comment type="similarity">
    <text evidence="2 8 9">Belongs to the universal ribosomal protein uS5 family.</text>
</comment>
<dbReference type="RefSeq" id="WP_070065332.1">
    <property type="nucleotide sequence ID" value="NZ_MJMG01000011.1"/>
</dbReference>
<sequence length="171" mass="18197">MAVKNLQGNSSDLSELLVSIRRVTTVTKGGRKFSFSILVVVGDGKGKVGCGIGKHAEVAEARVKAVNAAKKSMIRVYLRESRTLHHDIKAKFCSGEVVLRAAKAGTGIIAGGAVRSVFEVLGIKDVVAKSTRSNNPHNVICAVFEAFGKMLSPRQVANKRGKKIGEIVGNR</sequence>
<dbReference type="HAMAP" id="MF_01307_B">
    <property type="entry name" value="Ribosomal_uS5_B"/>
    <property type="match status" value="1"/>
</dbReference>
<dbReference type="GO" id="GO:0003735">
    <property type="term" value="F:structural constituent of ribosome"/>
    <property type="evidence" value="ECO:0007669"/>
    <property type="project" value="UniProtKB-UniRule"/>
</dbReference>
<dbReference type="PROSITE" id="PS50881">
    <property type="entry name" value="S5_DSRBD"/>
    <property type="match status" value="1"/>
</dbReference>
<dbReference type="NCBIfam" id="TIGR01021">
    <property type="entry name" value="rpsE_bact"/>
    <property type="match status" value="1"/>
</dbReference>
<keyword evidence="5 8" id="KW-0689">Ribosomal protein</keyword>
<dbReference type="InterPro" id="IPR000851">
    <property type="entry name" value="Ribosomal_uS5"/>
</dbReference>
<dbReference type="InterPro" id="IPR018192">
    <property type="entry name" value="Ribosomal_uS5_N_CS"/>
</dbReference>
<evidence type="ECO:0000256" key="3">
    <source>
        <dbReference type="ARBA" id="ARBA00022730"/>
    </source>
</evidence>
<reference evidence="11 12" key="1">
    <citation type="submission" date="2016-09" db="EMBL/GenBank/DDBJ databases">
        <title>Genomic evidence for plant-parasitic nematodes as the earliest Wolbachia hosts.</title>
        <authorList>
            <person name="Brown A.M."/>
            <person name="Wasala S.K."/>
            <person name="Howe D.K."/>
            <person name="Peetz A.B."/>
            <person name="Zasada I.A."/>
            <person name="Denver D.R."/>
        </authorList>
    </citation>
    <scope>NUCLEOTIDE SEQUENCE [LARGE SCALE GENOMIC DNA]</scope>
    <source>
        <strain evidence="12">wPpe</strain>
    </source>
</reference>
<comment type="function">
    <text evidence="1 8">Located at the back of the 30S subunit body where it stabilizes the conformation of the head with respect to the body.</text>
</comment>
<dbReference type="AlphaFoldDB" id="A0A1E7QJJ3"/>
<dbReference type="OrthoDB" id="9809045at2"/>
<dbReference type="GO" id="GO:0015935">
    <property type="term" value="C:small ribosomal subunit"/>
    <property type="evidence" value="ECO:0007669"/>
    <property type="project" value="InterPro"/>
</dbReference>
<dbReference type="Pfam" id="PF03719">
    <property type="entry name" value="Ribosomal_S5_C"/>
    <property type="match status" value="1"/>
</dbReference>
<protein>
    <recommendedName>
        <fullName evidence="7 8">Small ribosomal subunit protein uS5</fullName>
    </recommendedName>
</protein>
<dbReference type="Gene3D" id="3.30.230.10">
    <property type="match status" value="1"/>
</dbReference>
<evidence type="ECO:0000256" key="5">
    <source>
        <dbReference type="ARBA" id="ARBA00022980"/>
    </source>
</evidence>
<dbReference type="FunFam" id="3.30.230.10:FF:000002">
    <property type="entry name" value="30S ribosomal protein S5"/>
    <property type="match status" value="1"/>
</dbReference>
<dbReference type="SUPFAM" id="SSF54211">
    <property type="entry name" value="Ribosomal protein S5 domain 2-like"/>
    <property type="match status" value="1"/>
</dbReference>
<dbReference type="Proteomes" id="UP000175679">
    <property type="component" value="Unassembled WGS sequence"/>
</dbReference>
<dbReference type="InterPro" id="IPR005324">
    <property type="entry name" value="Ribosomal_uS5_C"/>
</dbReference>
<gene>
    <name evidence="8" type="primary">rpsE</name>
    <name evidence="11" type="ORF">BIY23_04175</name>
</gene>
<dbReference type="InterPro" id="IPR020568">
    <property type="entry name" value="Ribosomal_Su5_D2-typ_SF"/>
</dbReference>
<dbReference type="EMBL" id="MJMG01000011">
    <property type="protein sequence ID" value="OEY86394.1"/>
    <property type="molecule type" value="Genomic_DNA"/>
</dbReference>
<dbReference type="PANTHER" id="PTHR48277:SF1">
    <property type="entry name" value="MITOCHONDRIAL RIBOSOMAL PROTEIN S5"/>
    <property type="match status" value="1"/>
</dbReference>
<dbReference type="GO" id="GO:0019843">
    <property type="term" value="F:rRNA binding"/>
    <property type="evidence" value="ECO:0007669"/>
    <property type="project" value="UniProtKB-UniRule"/>
</dbReference>
<keyword evidence="12" id="KW-1185">Reference proteome</keyword>
<accession>A0A1E7QJJ3</accession>
<evidence type="ECO:0000256" key="6">
    <source>
        <dbReference type="ARBA" id="ARBA00023274"/>
    </source>
</evidence>
<evidence type="ECO:0000313" key="12">
    <source>
        <dbReference type="Proteomes" id="UP000175679"/>
    </source>
</evidence>
<dbReference type="GO" id="GO:0006412">
    <property type="term" value="P:translation"/>
    <property type="evidence" value="ECO:0007669"/>
    <property type="project" value="UniProtKB-UniRule"/>
</dbReference>
<evidence type="ECO:0000256" key="2">
    <source>
        <dbReference type="ARBA" id="ARBA00008945"/>
    </source>
</evidence>
<keyword evidence="3 8" id="KW-0699">rRNA-binding</keyword>
<evidence type="ECO:0000313" key="11">
    <source>
        <dbReference type="EMBL" id="OEY86394.1"/>
    </source>
</evidence>
<dbReference type="InterPro" id="IPR014721">
    <property type="entry name" value="Ribsml_uS5_D2-typ_fold_subgr"/>
</dbReference>
<dbReference type="InterPro" id="IPR013810">
    <property type="entry name" value="Ribosomal_uS5_N"/>
</dbReference>
<evidence type="ECO:0000256" key="4">
    <source>
        <dbReference type="ARBA" id="ARBA00022884"/>
    </source>
</evidence>
<name>A0A1E7QJJ3_WOLPI</name>
<dbReference type="Pfam" id="PF00333">
    <property type="entry name" value="Ribosomal_S5"/>
    <property type="match status" value="1"/>
</dbReference>
<comment type="function">
    <text evidence="8">With S4 and S12 plays an important role in translational accuracy.</text>
</comment>
<feature type="domain" description="S5 DRBM" evidence="10">
    <location>
        <begin position="13"/>
        <end position="76"/>
    </location>
</feature>
<keyword evidence="6 8" id="KW-0687">Ribonucleoprotein</keyword>
<keyword evidence="4 8" id="KW-0694">RNA-binding</keyword>
<dbReference type="Gene3D" id="3.30.160.20">
    <property type="match status" value="1"/>
</dbReference>
<dbReference type="GO" id="GO:0005737">
    <property type="term" value="C:cytoplasm"/>
    <property type="evidence" value="ECO:0007669"/>
    <property type="project" value="UniProtKB-ARBA"/>
</dbReference>
<evidence type="ECO:0000256" key="1">
    <source>
        <dbReference type="ARBA" id="ARBA00003093"/>
    </source>
</evidence>
<proteinExistence type="inferred from homology"/>
<evidence type="ECO:0000256" key="9">
    <source>
        <dbReference type="RuleBase" id="RU003823"/>
    </source>
</evidence>
<dbReference type="InterPro" id="IPR005712">
    <property type="entry name" value="Ribosomal_uS5_bac-type"/>
</dbReference>
<dbReference type="SUPFAM" id="SSF54768">
    <property type="entry name" value="dsRNA-binding domain-like"/>
    <property type="match status" value="1"/>
</dbReference>
<dbReference type="PROSITE" id="PS00585">
    <property type="entry name" value="RIBOSOMAL_S5"/>
    <property type="match status" value="1"/>
</dbReference>
<evidence type="ECO:0000256" key="8">
    <source>
        <dbReference type="HAMAP-Rule" id="MF_01307"/>
    </source>
</evidence>